<name>A0A1V3X3R4_MYCKA</name>
<feature type="region of interest" description="Disordered" evidence="1">
    <location>
        <begin position="1"/>
        <end position="28"/>
    </location>
</feature>
<evidence type="ECO:0000313" key="2">
    <source>
        <dbReference type="EMBL" id="OOK73914.1"/>
    </source>
</evidence>
<comment type="caution">
    <text evidence="2">The sequence shown here is derived from an EMBL/GenBank/DDBJ whole genome shotgun (WGS) entry which is preliminary data.</text>
</comment>
<protein>
    <submittedName>
        <fullName evidence="2">Uncharacterized protein</fullName>
    </submittedName>
</protein>
<proteinExistence type="predicted"/>
<dbReference type="EMBL" id="MVBM01000004">
    <property type="protein sequence ID" value="OOK73914.1"/>
    <property type="molecule type" value="Genomic_DNA"/>
</dbReference>
<evidence type="ECO:0000256" key="1">
    <source>
        <dbReference type="SAM" id="MobiDB-lite"/>
    </source>
</evidence>
<dbReference type="Proteomes" id="UP000189229">
    <property type="component" value="Unassembled WGS sequence"/>
</dbReference>
<reference evidence="2 3" key="1">
    <citation type="submission" date="2017-02" db="EMBL/GenBank/DDBJ databases">
        <title>Complete genome sequences of Mycobacterium kansasii strains isolated from rhesus macaques.</title>
        <authorList>
            <person name="Panda A."/>
            <person name="Nagaraj S."/>
            <person name="Zhao X."/>
            <person name="Tettelin H."/>
            <person name="Detolla L.J."/>
        </authorList>
    </citation>
    <scope>NUCLEOTIDE SEQUENCE [LARGE SCALE GENOMIC DNA]</scope>
    <source>
        <strain evidence="2 3">11-3813</strain>
    </source>
</reference>
<accession>A0A1V3X3R4</accession>
<dbReference type="AlphaFoldDB" id="A0A1V3X3R4"/>
<gene>
    <name evidence="2" type="ORF">BZL30_5206</name>
</gene>
<organism evidence="2 3">
    <name type="scientific">Mycobacterium kansasii</name>
    <dbReference type="NCBI Taxonomy" id="1768"/>
    <lineage>
        <taxon>Bacteria</taxon>
        <taxon>Bacillati</taxon>
        <taxon>Actinomycetota</taxon>
        <taxon>Actinomycetes</taxon>
        <taxon>Mycobacteriales</taxon>
        <taxon>Mycobacteriaceae</taxon>
        <taxon>Mycobacterium</taxon>
    </lineage>
</organism>
<feature type="compositionally biased region" description="Basic and acidic residues" evidence="1">
    <location>
        <begin position="13"/>
        <end position="23"/>
    </location>
</feature>
<sequence length="62" mass="6181">MGVDGGKQQGAVPEHHDDERAEAGDVDGAVAVGGSVVRGGGGIELGRGHATSMRIRTLAADE</sequence>
<evidence type="ECO:0000313" key="3">
    <source>
        <dbReference type="Proteomes" id="UP000189229"/>
    </source>
</evidence>